<dbReference type="Pfam" id="PF02954">
    <property type="entry name" value="HTH_8"/>
    <property type="match status" value="1"/>
</dbReference>
<dbReference type="Gene3D" id="1.10.8.60">
    <property type="match status" value="1"/>
</dbReference>
<dbReference type="InterPro" id="IPR025944">
    <property type="entry name" value="Sigma_54_int_dom_CS"/>
</dbReference>
<dbReference type="InterPro" id="IPR002197">
    <property type="entry name" value="HTH_Fis"/>
</dbReference>
<dbReference type="FunFam" id="1.10.8.60:FF:000014">
    <property type="entry name" value="DNA-binding transcriptional regulator NtrC"/>
    <property type="match status" value="1"/>
</dbReference>
<organism evidence="10">
    <name type="scientific">uncultured Acidobacteriota bacterium</name>
    <dbReference type="NCBI Taxonomy" id="171953"/>
    <lineage>
        <taxon>Bacteria</taxon>
        <taxon>Pseudomonadati</taxon>
        <taxon>Acidobacteriota</taxon>
        <taxon>environmental samples</taxon>
    </lineage>
</organism>
<keyword evidence="7" id="KW-0597">Phosphoprotein</keyword>
<dbReference type="GO" id="GO:0043565">
    <property type="term" value="F:sequence-specific DNA binding"/>
    <property type="evidence" value="ECO:0007669"/>
    <property type="project" value="InterPro"/>
</dbReference>
<dbReference type="SMART" id="SM00382">
    <property type="entry name" value="AAA"/>
    <property type="match status" value="1"/>
</dbReference>
<evidence type="ECO:0000256" key="3">
    <source>
        <dbReference type="ARBA" id="ARBA00023015"/>
    </source>
</evidence>
<keyword evidence="2" id="KW-0067">ATP-binding</keyword>
<dbReference type="PROSITE" id="PS50045">
    <property type="entry name" value="SIGMA54_INTERACT_4"/>
    <property type="match status" value="1"/>
</dbReference>
<keyword evidence="1" id="KW-0547">Nucleotide-binding</keyword>
<dbReference type="Gene3D" id="3.40.50.2300">
    <property type="match status" value="1"/>
</dbReference>
<dbReference type="SMART" id="SM00448">
    <property type="entry name" value="REC"/>
    <property type="match status" value="1"/>
</dbReference>
<keyword evidence="3" id="KW-0805">Transcription regulation</keyword>
<accession>H5SQ07</accession>
<evidence type="ECO:0000313" key="10">
    <source>
        <dbReference type="EMBL" id="BAL58243.1"/>
    </source>
</evidence>
<evidence type="ECO:0000256" key="5">
    <source>
        <dbReference type="ARBA" id="ARBA00023159"/>
    </source>
</evidence>
<evidence type="ECO:0000256" key="1">
    <source>
        <dbReference type="ARBA" id="ARBA00022741"/>
    </source>
</evidence>
<dbReference type="PROSITE" id="PS00688">
    <property type="entry name" value="SIGMA54_INTERACT_3"/>
    <property type="match status" value="1"/>
</dbReference>
<evidence type="ECO:0000259" key="9">
    <source>
        <dbReference type="PROSITE" id="PS50110"/>
    </source>
</evidence>
<dbReference type="SUPFAM" id="SSF52172">
    <property type="entry name" value="CheY-like"/>
    <property type="match status" value="1"/>
</dbReference>
<dbReference type="Pfam" id="PF00158">
    <property type="entry name" value="Sigma54_activat"/>
    <property type="match status" value="1"/>
</dbReference>
<sequence length="468" mass="53493">MERLSVLIVEDDVQLAEVLARFLRKQGFEVETAADARTALEAMLERVFDIVLSDLRLPDRSGIELLQEIKRAFPVTIVLMMTAFSSIDSAVEAVRMGADDYLSKPLQLEDVRMRIERALERRRLQTRVADLQQQLTERYRFGNIIGKSKPMQELFKVLERVARSSATVLIVGRTGTGKELVARAIHYNSPRAKGPFVDINCGALPEALLESELFGYVRGAFTGATESRPGLFEVAHGGTLFLDEVEALKPELQVKLLRVLQERVIRRVGGRENIPVDVRIIAATNQDLEAAVRRGEFREDLYYRLNVVTLYLPELRERREDIPLLVEHFLQQYARENNQPVRRFSTEALRLLMSYSWPGNVRELQNAVEYALTMSTEPVLTIRDLPPHISGIAPTERWAPPEREPRTLQEVERRHILRILEETGGNHTRAAEILGIDRRTLYRKLEKYKIPRDSSRRGERANGASHEG</sequence>
<dbReference type="Pfam" id="PF25601">
    <property type="entry name" value="AAA_lid_14"/>
    <property type="match status" value="1"/>
</dbReference>
<reference evidence="10" key="2">
    <citation type="journal article" date="2012" name="PLoS ONE">
        <title>A Deeply Branching Thermophilic Bacterium with an Ancient Acetyl-CoA Pathway Dominates a Subsurface Ecosystem.</title>
        <authorList>
            <person name="Takami H."/>
            <person name="Noguchi H."/>
            <person name="Takaki Y."/>
            <person name="Uchiyama I."/>
            <person name="Toyoda A."/>
            <person name="Nishi S."/>
            <person name="Chee G.-J."/>
            <person name="Arai W."/>
            <person name="Nunoura T."/>
            <person name="Itoh T."/>
            <person name="Hattori M."/>
            <person name="Takai K."/>
        </authorList>
    </citation>
    <scope>NUCLEOTIDE SEQUENCE</scope>
</reference>
<keyword evidence="4" id="KW-0238">DNA-binding</keyword>
<dbReference type="SUPFAM" id="SSF46689">
    <property type="entry name" value="Homeodomain-like"/>
    <property type="match status" value="1"/>
</dbReference>
<dbReference type="GO" id="GO:0006355">
    <property type="term" value="P:regulation of DNA-templated transcription"/>
    <property type="evidence" value="ECO:0007669"/>
    <property type="project" value="InterPro"/>
</dbReference>
<keyword evidence="6" id="KW-0804">Transcription</keyword>
<dbReference type="SUPFAM" id="SSF52540">
    <property type="entry name" value="P-loop containing nucleoside triphosphate hydrolases"/>
    <property type="match status" value="1"/>
</dbReference>
<dbReference type="Gene3D" id="3.40.50.300">
    <property type="entry name" value="P-loop containing nucleotide triphosphate hydrolases"/>
    <property type="match status" value="1"/>
</dbReference>
<feature type="domain" description="Response regulatory" evidence="9">
    <location>
        <begin position="5"/>
        <end position="119"/>
    </location>
</feature>
<dbReference type="InterPro" id="IPR002078">
    <property type="entry name" value="Sigma_54_int"/>
</dbReference>
<dbReference type="InterPro" id="IPR025943">
    <property type="entry name" value="Sigma_54_int_dom_ATP-bd_2"/>
</dbReference>
<dbReference type="Gene3D" id="1.10.10.60">
    <property type="entry name" value="Homeodomain-like"/>
    <property type="match status" value="1"/>
</dbReference>
<dbReference type="InterPro" id="IPR009057">
    <property type="entry name" value="Homeodomain-like_sf"/>
</dbReference>
<dbReference type="PANTHER" id="PTHR32071">
    <property type="entry name" value="TRANSCRIPTIONAL REGULATORY PROTEIN"/>
    <property type="match status" value="1"/>
</dbReference>
<dbReference type="FunFam" id="3.40.50.300:FF:000006">
    <property type="entry name" value="DNA-binding transcriptional regulator NtrC"/>
    <property type="match status" value="1"/>
</dbReference>
<dbReference type="GO" id="GO:0000160">
    <property type="term" value="P:phosphorelay signal transduction system"/>
    <property type="evidence" value="ECO:0007669"/>
    <property type="project" value="InterPro"/>
</dbReference>
<feature type="modified residue" description="4-aspartylphosphate" evidence="7">
    <location>
        <position position="54"/>
    </location>
</feature>
<dbReference type="InterPro" id="IPR011006">
    <property type="entry name" value="CheY-like_superfamily"/>
</dbReference>
<dbReference type="PROSITE" id="PS50110">
    <property type="entry name" value="RESPONSE_REGULATORY"/>
    <property type="match status" value="1"/>
</dbReference>
<dbReference type="EMBL" id="AP011798">
    <property type="protein sequence ID" value="BAL58243.1"/>
    <property type="molecule type" value="Genomic_DNA"/>
</dbReference>
<evidence type="ECO:0000256" key="4">
    <source>
        <dbReference type="ARBA" id="ARBA00023125"/>
    </source>
</evidence>
<evidence type="ECO:0000256" key="2">
    <source>
        <dbReference type="ARBA" id="ARBA00022840"/>
    </source>
</evidence>
<name>H5SQ07_9BACT</name>
<dbReference type="CDD" id="cd00009">
    <property type="entry name" value="AAA"/>
    <property type="match status" value="1"/>
</dbReference>
<dbReference type="GO" id="GO:0005524">
    <property type="term" value="F:ATP binding"/>
    <property type="evidence" value="ECO:0007669"/>
    <property type="project" value="UniProtKB-KW"/>
</dbReference>
<dbReference type="PRINTS" id="PR01590">
    <property type="entry name" value="HTHFIS"/>
</dbReference>
<dbReference type="InterPro" id="IPR058031">
    <property type="entry name" value="AAA_lid_NorR"/>
</dbReference>
<evidence type="ECO:0000259" key="8">
    <source>
        <dbReference type="PROSITE" id="PS50045"/>
    </source>
</evidence>
<evidence type="ECO:0000256" key="6">
    <source>
        <dbReference type="ARBA" id="ARBA00023163"/>
    </source>
</evidence>
<dbReference type="InterPro" id="IPR001789">
    <property type="entry name" value="Sig_transdc_resp-reg_receiver"/>
</dbReference>
<reference evidence="10" key="1">
    <citation type="journal article" date="2005" name="Environ. Microbiol.">
        <title>Genetic and functional properties of uncultivated thermophilic crenarchaeotes from a subsurface gold mine as revealed by analysis of genome fragments.</title>
        <authorList>
            <person name="Nunoura T."/>
            <person name="Hirayama H."/>
            <person name="Takami H."/>
            <person name="Oida H."/>
            <person name="Nishi S."/>
            <person name="Shimamura S."/>
            <person name="Suzuki Y."/>
            <person name="Inagaki F."/>
            <person name="Takai K."/>
            <person name="Nealson K.H."/>
            <person name="Horikoshi K."/>
        </authorList>
    </citation>
    <scope>NUCLEOTIDE SEQUENCE</scope>
</reference>
<dbReference type="PROSITE" id="PS00676">
    <property type="entry name" value="SIGMA54_INTERACT_2"/>
    <property type="match status" value="1"/>
</dbReference>
<dbReference type="InterPro" id="IPR003593">
    <property type="entry name" value="AAA+_ATPase"/>
</dbReference>
<evidence type="ECO:0000256" key="7">
    <source>
        <dbReference type="PROSITE-ProRule" id="PRU00169"/>
    </source>
</evidence>
<protein>
    <submittedName>
        <fullName evidence="10">Two-component system, NtrC family, response regulator HydG</fullName>
    </submittedName>
</protein>
<gene>
    <name evidence="10" type="ORF">HGMM_F55E10C05</name>
</gene>
<proteinExistence type="predicted"/>
<feature type="domain" description="Sigma-54 factor interaction" evidence="8">
    <location>
        <begin position="144"/>
        <end position="373"/>
    </location>
</feature>
<dbReference type="Pfam" id="PF00072">
    <property type="entry name" value="Response_reg"/>
    <property type="match status" value="1"/>
</dbReference>
<keyword evidence="5" id="KW-0010">Activator</keyword>
<dbReference type="AlphaFoldDB" id="H5SQ07"/>
<dbReference type="InterPro" id="IPR027417">
    <property type="entry name" value="P-loop_NTPase"/>
</dbReference>